<reference evidence="3 4" key="1">
    <citation type="submission" date="2019-09" db="EMBL/GenBank/DDBJ databases">
        <title>Bird 10,000 Genomes (B10K) Project - Family phase.</title>
        <authorList>
            <person name="Zhang G."/>
        </authorList>
    </citation>
    <scope>NUCLEOTIDE SEQUENCE [LARGE SCALE GENOMIC DNA]</scope>
    <source>
        <strain evidence="3">B10K-DU-001-67</strain>
        <tissue evidence="3">Muscle</tissue>
    </source>
</reference>
<feature type="compositionally biased region" description="Polar residues" evidence="1">
    <location>
        <begin position="924"/>
        <end position="937"/>
    </location>
</feature>
<dbReference type="InterPro" id="IPR033505">
    <property type="entry name" value="USPL1"/>
</dbReference>
<dbReference type="PANTHER" id="PTHR15294">
    <property type="entry name" value="RETINOVIN-RELATED"/>
    <property type="match status" value="1"/>
</dbReference>
<dbReference type="InterPro" id="IPR028890">
    <property type="entry name" value="Peptidase_C98"/>
</dbReference>
<gene>
    <name evidence="3" type="primary">Uspl1</name>
    <name evidence="3" type="ORF">HIRRUS_R00721</name>
</gene>
<evidence type="ECO:0000313" key="3">
    <source>
        <dbReference type="EMBL" id="NXW79904.1"/>
    </source>
</evidence>
<feature type="region of interest" description="Disordered" evidence="1">
    <location>
        <begin position="538"/>
        <end position="561"/>
    </location>
</feature>
<comment type="caution">
    <text evidence="3">The sequence shown here is derived from an EMBL/GenBank/DDBJ whole genome shotgun (WGS) entry which is preliminary data.</text>
</comment>
<dbReference type="GO" id="GO:0016926">
    <property type="term" value="P:protein desumoylation"/>
    <property type="evidence" value="ECO:0007669"/>
    <property type="project" value="TreeGrafter"/>
</dbReference>
<protein>
    <submittedName>
        <fullName evidence="3">USPL1 isopeptidase</fullName>
    </submittedName>
</protein>
<dbReference type="Proteomes" id="UP000585317">
    <property type="component" value="Unassembled WGS sequence"/>
</dbReference>
<dbReference type="PROSITE" id="PS50235">
    <property type="entry name" value="USP_3"/>
    <property type="match status" value="1"/>
</dbReference>
<feature type="region of interest" description="Disordered" evidence="1">
    <location>
        <begin position="662"/>
        <end position="690"/>
    </location>
</feature>
<feature type="compositionally biased region" description="Polar residues" evidence="1">
    <location>
        <begin position="723"/>
        <end position="740"/>
    </location>
</feature>
<organism evidence="3 4">
    <name type="scientific">Hirundo rustica</name>
    <name type="common">Barn swallow</name>
    <dbReference type="NCBI Taxonomy" id="43150"/>
    <lineage>
        <taxon>Eukaryota</taxon>
        <taxon>Metazoa</taxon>
        <taxon>Chordata</taxon>
        <taxon>Craniata</taxon>
        <taxon>Vertebrata</taxon>
        <taxon>Euteleostomi</taxon>
        <taxon>Archelosauria</taxon>
        <taxon>Archosauria</taxon>
        <taxon>Dinosauria</taxon>
        <taxon>Saurischia</taxon>
        <taxon>Theropoda</taxon>
        <taxon>Coelurosauria</taxon>
        <taxon>Aves</taxon>
        <taxon>Neognathae</taxon>
        <taxon>Neoaves</taxon>
        <taxon>Telluraves</taxon>
        <taxon>Australaves</taxon>
        <taxon>Passeriformes</taxon>
        <taxon>Sylvioidea</taxon>
        <taxon>Hirundinidae</taxon>
        <taxon>Hirundo</taxon>
    </lineage>
</organism>
<feature type="region of interest" description="Disordered" evidence="1">
    <location>
        <begin position="916"/>
        <end position="937"/>
    </location>
</feature>
<sequence length="1095" mass="121185">MDTQKTTNGLQVVGEGTGIGKSTLHRVGYLGKNCNPAETTAHEYCPVCKEKGQIQGLRTYRLNFQESIFLCENPQCIYPLGYKPLNSIITSTGSENHQVPSTPKKRKLGDTSDFSAVESDPKKARTSNVLNVEHTINADSIVKGYQNSSCIPKASLHDVLQNDQQNPGNHVGSCMEKVDFETTPTTNNYQESPPKTSSLTTLLLPNSELLSTASEVSLKENKGSNNKRDLCLQWRNVHNLSWLDCILSALVHLETLKSALAEEYNDGKCLLQELVTKYNQASVLLSSCKRGKVKDVLPKAESQLNEIRNVMFTELQPRLRCELGNVENPVFALQLLLQVDQQAANLFLHSFSWKSECVHCGHKYQDRLKKTITTFTSVIPDWHPLNAAHIGPCNNCGNTSQRRQMILEKLPSILMLNFVEGLPHNNLEKYSFQFEEDTYQITSVVQYQTDKKHFISWSLNPDGTWLECDDLKGPYCKRHERFEVPPSEIHIVIWEKKASHVPEELNSQFQSKNSEDFPLNNVNSNSTVLHCGFDNTVSKTPAEHHKEDSVRTPEKKQQQVAENQGIVHHGLENLADGDLVTLMLEEVPVDSEDKLLPNGWMMGNNLLDGWGTPQQQEPAFSLSTPYTGEFAGTSLAMNNKSMLHEDSSICLPLEELNLLNITPPVPKKHDPDSSDSWPSQLNGGNNLANRKHGLNSELLLNNNFLAVENTTQKSPNMKDASKTVVNSKAGSSSDAGNSVPPSHKDRKGGFVGTWVKKLLSKNTSFMPSSASALKNERSCQTPSAQKISEVRLPIKGASNFGGFQSTGTKKITETPKLQAPQSNNTPPLSNFKGFSQSTCLPTANHTTILGPTWTKSESTLGSSGKVTQFSSPGYNSGKAEESDSDKTKKLRLKLLKKLNAKKKKLASLDRLVEQMKQEKPVSGDISTPSQTESQNDSELLQSFLRELQYQIDVTGNESAFNANAVPGCTGRDSTDEILAELLSPAPTVAPLEALKSQDECMYMEMVHSSVATTVPQENSSAPQAAVTTEDHNYYSPVKDTNSELDAINKQCVKKIAFESPTRNDILEDLFSISAPSSMADDIDLPHFDETLFETW</sequence>
<feature type="compositionally biased region" description="Polar residues" evidence="1">
    <location>
        <begin position="854"/>
        <end position="874"/>
    </location>
</feature>
<feature type="compositionally biased region" description="Basic and acidic residues" evidence="1">
    <location>
        <begin position="878"/>
        <end position="887"/>
    </location>
</feature>
<feature type="compositionally biased region" description="Polar residues" evidence="1">
    <location>
        <begin position="674"/>
        <end position="688"/>
    </location>
</feature>
<dbReference type="GO" id="GO:0015030">
    <property type="term" value="C:Cajal body"/>
    <property type="evidence" value="ECO:0007669"/>
    <property type="project" value="TreeGrafter"/>
</dbReference>
<evidence type="ECO:0000259" key="2">
    <source>
        <dbReference type="PROSITE" id="PS50235"/>
    </source>
</evidence>
<dbReference type="InterPro" id="IPR028889">
    <property type="entry name" value="USP"/>
</dbReference>
<feature type="non-terminal residue" evidence="3">
    <location>
        <position position="1095"/>
    </location>
</feature>
<dbReference type="EMBL" id="VZZX01011624">
    <property type="protein sequence ID" value="NXW79904.1"/>
    <property type="molecule type" value="Genomic_DNA"/>
</dbReference>
<feature type="domain" description="USP" evidence="2">
    <location>
        <begin position="232"/>
        <end position="497"/>
    </location>
</feature>
<dbReference type="InterPro" id="IPR038765">
    <property type="entry name" value="Papain-like_cys_pep_sf"/>
</dbReference>
<dbReference type="InterPro" id="IPR029388">
    <property type="entry name" value="DUF4650"/>
</dbReference>
<accession>A0A7L4EYZ2</accession>
<evidence type="ECO:0000313" key="4">
    <source>
        <dbReference type="Proteomes" id="UP000585317"/>
    </source>
</evidence>
<dbReference type="SUPFAM" id="SSF54001">
    <property type="entry name" value="Cysteine proteinases"/>
    <property type="match status" value="1"/>
</dbReference>
<feature type="non-terminal residue" evidence="3">
    <location>
        <position position="1"/>
    </location>
</feature>
<dbReference type="Pfam" id="PF15509">
    <property type="entry name" value="DUF4650"/>
    <property type="match status" value="1"/>
</dbReference>
<dbReference type="AlphaFoldDB" id="A0A7L4EYZ2"/>
<dbReference type="PANTHER" id="PTHR15294:SF3">
    <property type="entry name" value="SUMO-SPECIFIC ISOPEPTIDASE USPL1"/>
    <property type="match status" value="1"/>
</dbReference>
<dbReference type="GO" id="GO:0032183">
    <property type="term" value="F:SUMO binding"/>
    <property type="evidence" value="ECO:0007669"/>
    <property type="project" value="InterPro"/>
</dbReference>
<feature type="region of interest" description="Disordered" evidence="1">
    <location>
        <begin position="854"/>
        <end position="887"/>
    </location>
</feature>
<proteinExistence type="predicted"/>
<feature type="region of interest" description="Disordered" evidence="1">
    <location>
        <begin position="710"/>
        <end position="748"/>
    </location>
</feature>
<feature type="compositionally biased region" description="Basic and acidic residues" evidence="1">
    <location>
        <begin position="541"/>
        <end position="557"/>
    </location>
</feature>
<feature type="region of interest" description="Disordered" evidence="1">
    <location>
        <begin position="93"/>
        <end position="126"/>
    </location>
</feature>
<name>A0A7L4EYZ2_HIRRU</name>
<dbReference type="GO" id="GO:0030576">
    <property type="term" value="P:Cajal body organization"/>
    <property type="evidence" value="ECO:0007669"/>
    <property type="project" value="InterPro"/>
</dbReference>
<evidence type="ECO:0000256" key="1">
    <source>
        <dbReference type="SAM" id="MobiDB-lite"/>
    </source>
</evidence>
<dbReference type="Pfam" id="PF15499">
    <property type="entry name" value="Peptidase_C98"/>
    <property type="match status" value="1"/>
</dbReference>